<feature type="compositionally biased region" description="Acidic residues" evidence="1">
    <location>
        <begin position="329"/>
        <end position="383"/>
    </location>
</feature>
<protein>
    <submittedName>
        <fullName evidence="2">Uncharacterized protein</fullName>
    </submittedName>
</protein>
<sequence>MAHTTRKLSPETLRRNGIVIEMDISEDNWPGEIAQIRDRILSFDCIIPPEQHARNGLEPHLLKSIYKKLPQAKRDGWFKGEMACNKESLLGQTEAKERHLENLKAAFILSEHAVDWEHKGGMHEDSLGDKLADYVFKEWKEHADETGRNTYSFDQAWHVRNDWHSQCSLAEPLRESELLSVPKPDWYFGFRIHNDIRSPWKTDKGQTHAVFSLTNLNLLEESEPLQSCPMMSLNKYCADIKKSPGKLKDEKLICYPWAVVEAKRPGVSPQEDRMCHYQAANCSSACVALLRGLSESPAHDYHHPVVALTFVGGNARVFLTYAEPLVGADCDDDEDDEDDENDDDEDDYETDYEEDYEEGYEDDYEEDEEEDDDGDDGDDEEITLYETAEKAPTSVQTLDPKQFPAGRRAGTFQDKPVTIGKQTRQAASAK</sequence>
<feature type="region of interest" description="Disordered" evidence="1">
    <location>
        <begin position="327"/>
        <end position="430"/>
    </location>
</feature>
<name>A0ABQ1A8S5_9EURO</name>
<evidence type="ECO:0000256" key="1">
    <source>
        <dbReference type="SAM" id="MobiDB-lite"/>
    </source>
</evidence>
<dbReference type="EMBL" id="BLKG01000007">
    <property type="protein sequence ID" value="GFF73922.1"/>
    <property type="molecule type" value="Genomic_DNA"/>
</dbReference>
<evidence type="ECO:0000313" key="3">
    <source>
        <dbReference type="Proteomes" id="UP000465266"/>
    </source>
</evidence>
<evidence type="ECO:0000313" key="2">
    <source>
        <dbReference type="EMBL" id="GFF73922.1"/>
    </source>
</evidence>
<comment type="caution">
    <text evidence="2">The sequence shown here is derived from an EMBL/GenBank/DDBJ whole genome shotgun (WGS) entry which is preliminary data.</text>
</comment>
<feature type="compositionally biased region" description="Polar residues" evidence="1">
    <location>
        <begin position="420"/>
        <end position="430"/>
    </location>
</feature>
<accession>A0ABQ1A8S5</accession>
<dbReference type="Proteomes" id="UP000465266">
    <property type="component" value="Unassembled WGS sequence"/>
</dbReference>
<proteinExistence type="predicted"/>
<keyword evidence="3" id="KW-1185">Reference proteome</keyword>
<organism evidence="2 3">
    <name type="scientific">Aspergillus udagawae</name>
    <dbReference type="NCBI Taxonomy" id="91492"/>
    <lineage>
        <taxon>Eukaryota</taxon>
        <taxon>Fungi</taxon>
        <taxon>Dikarya</taxon>
        <taxon>Ascomycota</taxon>
        <taxon>Pezizomycotina</taxon>
        <taxon>Eurotiomycetes</taxon>
        <taxon>Eurotiomycetidae</taxon>
        <taxon>Eurotiales</taxon>
        <taxon>Aspergillaceae</taxon>
        <taxon>Aspergillus</taxon>
        <taxon>Aspergillus subgen. Fumigati</taxon>
    </lineage>
</organism>
<reference evidence="2 3" key="1">
    <citation type="submission" date="2020-01" db="EMBL/GenBank/DDBJ databases">
        <title>Draft genome sequence of Aspergillus udagawae IFM 53868.</title>
        <authorList>
            <person name="Takahashi H."/>
            <person name="Yaguchi T."/>
        </authorList>
    </citation>
    <scope>NUCLEOTIDE SEQUENCE [LARGE SCALE GENOMIC DNA]</scope>
    <source>
        <strain evidence="2 3">IFM 53868</strain>
    </source>
</reference>
<gene>
    <name evidence="2" type="ORF">IFM53868_01193</name>
</gene>